<dbReference type="GO" id="GO:0000981">
    <property type="term" value="F:DNA-binding transcription factor activity, RNA polymerase II-specific"/>
    <property type="evidence" value="ECO:0007669"/>
    <property type="project" value="TreeGrafter"/>
</dbReference>
<evidence type="ECO:0000313" key="10">
    <source>
        <dbReference type="WBParaSite" id="SRDH1_80400.1"/>
    </source>
</evidence>
<feature type="domain" description="C2H2-type" evidence="8">
    <location>
        <begin position="266"/>
        <end position="298"/>
    </location>
</feature>
<dbReference type="SMART" id="SM00355">
    <property type="entry name" value="ZnF_C2H2"/>
    <property type="match status" value="3"/>
</dbReference>
<sequence>MDPCLMLALVVLLSLAVIRNHSFLCHKTPSHVAQVFYQCSNGILWTMLNDLWKKYIIKIKCEKNITTEQPNNPSVIYLCRICSGFRTDSESLVKAHLVDRHQIQSKMYSELCSCDDSNDANQIALESVLTTDNSTFTTSDTKGDHISDILNTLYCQTSYASKSPTNVDEASPVTNDLNSLDSISPPQSPVSPVLRELNSTRKKITITLNSSPPLPATAPNVSELQNPQKSVGTSGGDDESTSSLVYRAFLSSSNSPKNPINSSLKHKCPDCNRCFSSYKAFERHTLRPHAPAHQSDEKLVDLDDHPSEKCSSTTVAYEFMCSQCDRSFATSQAYKIHARAHKSNKKSTGSNDPVNSYKNDSLDSNNNNHRKENIIESRYRTILPKPCNKQSSMQFSLLDLKPKRRNARRQTNSLFSSQQNSSLARKVNKNDDGNNPSIGLCKYSSNYTSNGNLHIHPNPANIVLHSANNNPDHQNNGMNINNQIVYDSMVNTSDTVNKPPHLLTVAAAYASQISFSTYNSSDTSQNLSNDSSIPGVQVYPIPWSSDAHNSSLVSTNSLISNVVVNSSIENPVSCSDNQLDTTKTVTTNCELSFSHESITPYSFIQLYPVMSSDGILYYMTGTPVELTQTNNNSNEINLNHAIMSTNCESNYDYTADEICSSNDNRNENENNDHIQMNSSISQNFSGTNIDSALLANDTTSCTYIVNNNNDSTSKSNEETVYFSSHYDGITTNCQPVPDYLSNDVEVIDLNIPVTVVHLDQNRISSDSQLSTTVYDMDSVPNQDFPVSYSNSEATDQEKSSEQLSSSVTCDKDQNNLDNSNNDNNEQLVCETTTKIEVSDSHLSELVNTQVSKESHLSLPPTIFNASDASQLNNNNNSDKIDYESIDCIKEYLNFNKTITESLNNNTISTLKNFIE</sequence>
<dbReference type="PROSITE" id="PS00028">
    <property type="entry name" value="ZINC_FINGER_C2H2_1"/>
    <property type="match status" value="2"/>
</dbReference>
<keyword evidence="2" id="KW-0677">Repeat</keyword>
<feature type="region of interest" description="Disordered" evidence="6">
    <location>
        <begin position="402"/>
        <end position="433"/>
    </location>
</feature>
<reference evidence="10" key="2">
    <citation type="submission" date="2023-11" db="UniProtKB">
        <authorList>
            <consortium name="WormBaseParasite"/>
        </authorList>
    </citation>
    <scope>IDENTIFICATION</scope>
</reference>
<feature type="domain" description="C2H2-type" evidence="8">
    <location>
        <begin position="319"/>
        <end position="346"/>
    </location>
</feature>
<organism evidence="9 10">
    <name type="scientific">Schistosoma rodhaini</name>
    <dbReference type="NCBI Taxonomy" id="6188"/>
    <lineage>
        <taxon>Eukaryota</taxon>
        <taxon>Metazoa</taxon>
        <taxon>Spiralia</taxon>
        <taxon>Lophotrochozoa</taxon>
        <taxon>Platyhelminthes</taxon>
        <taxon>Trematoda</taxon>
        <taxon>Digenea</taxon>
        <taxon>Strigeidida</taxon>
        <taxon>Schistosomatoidea</taxon>
        <taxon>Schistosomatidae</taxon>
        <taxon>Schistosoma</taxon>
    </lineage>
</organism>
<evidence type="ECO:0000256" key="7">
    <source>
        <dbReference type="SAM" id="SignalP"/>
    </source>
</evidence>
<dbReference type="InterPro" id="IPR013087">
    <property type="entry name" value="Znf_C2H2_type"/>
</dbReference>
<feature type="chain" id="PRO_5041701446" description="C2H2-type domain-containing protein" evidence="7">
    <location>
        <begin position="21"/>
        <end position="915"/>
    </location>
</feature>
<dbReference type="PANTHER" id="PTHR24408:SF64">
    <property type="entry name" value="LINKING IMMUNITY AND METABOLISM-RELATED"/>
    <property type="match status" value="1"/>
</dbReference>
<keyword evidence="7" id="KW-0732">Signal</keyword>
<keyword evidence="3 5" id="KW-0863">Zinc-finger</keyword>
<feature type="signal peptide" evidence="7">
    <location>
        <begin position="1"/>
        <end position="20"/>
    </location>
</feature>
<protein>
    <recommendedName>
        <fullName evidence="8">C2H2-type domain-containing protein</fullName>
    </recommendedName>
</protein>
<feature type="region of interest" description="Disordered" evidence="6">
    <location>
        <begin position="780"/>
        <end position="825"/>
    </location>
</feature>
<dbReference type="AlphaFoldDB" id="A0AA85G6R4"/>
<reference evidence="9" key="1">
    <citation type="submission" date="2022-06" db="EMBL/GenBank/DDBJ databases">
        <authorList>
            <person name="Berger JAMES D."/>
            <person name="Berger JAMES D."/>
        </authorList>
    </citation>
    <scope>NUCLEOTIDE SEQUENCE [LARGE SCALE GENOMIC DNA]</scope>
</reference>
<dbReference type="WBParaSite" id="SRDH1_80400.1">
    <property type="protein sequence ID" value="SRDH1_80400.1"/>
    <property type="gene ID" value="SRDH1_80400"/>
</dbReference>
<evidence type="ECO:0000256" key="2">
    <source>
        <dbReference type="ARBA" id="ARBA00022737"/>
    </source>
</evidence>
<evidence type="ECO:0000256" key="6">
    <source>
        <dbReference type="SAM" id="MobiDB-lite"/>
    </source>
</evidence>
<dbReference type="GO" id="GO:0008270">
    <property type="term" value="F:zinc ion binding"/>
    <property type="evidence" value="ECO:0007669"/>
    <property type="project" value="UniProtKB-KW"/>
</dbReference>
<feature type="region of interest" description="Disordered" evidence="6">
    <location>
        <begin position="340"/>
        <end position="372"/>
    </location>
</feature>
<dbReference type="Gene3D" id="3.30.160.60">
    <property type="entry name" value="Classic Zinc Finger"/>
    <property type="match status" value="1"/>
</dbReference>
<dbReference type="GO" id="GO:0005634">
    <property type="term" value="C:nucleus"/>
    <property type="evidence" value="ECO:0007669"/>
    <property type="project" value="TreeGrafter"/>
</dbReference>
<evidence type="ECO:0000256" key="3">
    <source>
        <dbReference type="ARBA" id="ARBA00022771"/>
    </source>
</evidence>
<evidence type="ECO:0000256" key="5">
    <source>
        <dbReference type="PROSITE-ProRule" id="PRU00042"/>
    </source>
</evidence>
<keyword evidence="4" id="KW-0862">Zinc</keyword>
<evidence type="ECO:0000256" key="1">
    <source>
        <dbReference type="ARBA" id="ARBA00022723"/>
    </source>
</evidence>
<feature type="compositionally biased region" description="Polar residues" evidence="6">
    <location>
        <begin position="346"/>
        <end position="367"/>
    </location>
</feature>
<dbReference type="PROSITE" id="PS50157">
    <property type="entry name" value="ZINC_FINGER_C2H2_2"/>
    <property type="match status" value="2"/>
</dbReference>
<dbReference type="Proteomes" id="UP000050792">
    <property type="component" value="Unassembled WGS sequence"/>
</dbReference>
<proteinExistence type="predicted"/>
<dbReference type="PANTHER" id="PTHR24408">
    <property type="entry name" value="ZINC FINGER PROTEIN"/>
    <property type="match status" value="1"/>
</dbReference>
<feature type="compositionally biased region" description="Polar residues" evidence="6">
    <location>
        <begin position="219"/>
        <end position="229"/>
    </location>
</feature>
<name>A0AA85G6R4_9TREM</name>
<dbReference type="GO" id="GO:0043565">
    <property type="term" value="F:sequence-specific DNA binding"/>
    <property type="evidence" value="ECO:0007669"/>
    <property type="project" value="TreeGrafter"/>
</dbReference>
<feature type="compositionally biased region" description="Low complexity" evidence="6">
    <location>
        <begin position="815"/>
        <end position="824"/>
    </location>
</feature>
<accession>A0AA85G6R4</accession>
<evidence type="ECO:0000313" key="9">
    <source>
        <dbReference type="Proteomes" id="UP000050792"/>
    </source>
</evidence>
<feature type="region of interest" description="Disordered" evidence="6">
    <location>
        <begin position="207"/>
        <end position="240"/>
    </location>
</feature>
<evidence type="ECO:0000259" key="8">
    <source>
        <dbReference type="PROSITE" id="PS50157"/>
    </source>
</evidence>
<feature type="compositionally biased region" description="Low complexity" evidence="6">
    <location>
        <begin position="412"/>
        <end position="423"/>
    </location>
</feature>
<evidence type="ECO:0000256" key="4">
    <source>
        <dbReference type="ARBA" id="ARBA00022833"/>
    </source>
</evidence>
<keyword evidence="9" id="KW-1185">Reference proteome</keyword>
<keyword evidence="1" id="KW-0479">Metal-binding</keyword>